<dbReference type="AlphaFoldDB" id="A0A3B0TZE2"/>
<dbReference type="EMBL" id="UOER01000237">
    <property type="protein sequence ID" value="VAW24141.1"/>
    <property type="molecule type" value="Genomic_DNA"/>
</dbReference>
<accession>A0A3B0TZE2</accession>
<name>A0A3B0TZE2_9ZZZZ</name>
<evidence type="ECO:0000313" key="1">
    <source>
        <dbReference type="EMBL" id="VAW24141.1"/>
    </source>
</evidence>
<sequence length="60" mass="6912">MLAGFIFFLQQVNIEEKIKNAPDKGYEIGVVIGTYLPFVLLALLAYLVYYKARNRKDLDD</sequence>
<protein>
    <submittedName>
        <fullName evidence="1">Uncharacterized protein</fullName>
    </submittedName>
</protein>
<organism evidence="1">
    <name type="scientific">hydrothermal vent metagenome</name>
    <dbReference type="NCBI Taxonomy" id="652676"/>
    <lineage>
        <taxon>unclassified sequences</taxon>
        <taxon>metagenomes</taxon>
        <taxon>ecological metagenomes</taxon>
    </lineage>
</organism>
<gene>
    <name evidence="1" type="ORF">MNBD_BACTEROID04-878</name>
</gene>
<proteinExistence type="predicted"/>
<reference evidence="1" key="1">
    <citation type="submission" date="2018-06" db="EMBL/GenBank/DDBJ databases">
        <authorList>
            <person name="Zhirakovskaya E."/>
        </authorList>
    </citation>
    <scope>NUCLEOTIDE SEQUENCE</scope>
</reference>